<accession>A0AAE0IDR5</accession>
<evidence type="ECO:0000256" key="1">
    <source>
        <dbReference type="SAM" id="MobiDB-lite"/>
    </source>
</evidence>
<feature type="region of interest" description="Disordered" evidence="1">
    <location>
        <begin position="529"/>
        <end position="585"/>
    </location>
</feature>
<evidence type="ECO:0000313" key="3">
    <source>
        <dbReference type="Proteomes" id="UP001286456"/>
    </source>
</evidence>
<dbReference type="AlphaFoldDB" id="A0AAE0IDR5"/>
<reference evidence="2" key="1">
    <citation type="journal article" date="2023" name="Mol. Phylogenet. Evol.">
        <title>Genome-scale phylogeny and comparative genomics of the fungal order Sordariales.</title>
        <authorList>
            <person name="Hensen N."/>
            <person name="Bonometti L."/>
            <person name="Westerberg I."/>
            <person name="Brannstrom I.O."/>
            <person name="Guillou S."/>
            <person name="Cros-Aarteil S."/>
            <person name="Calhoun S."/>
            <person name="Haridas S."/>
            <person name="Kuo A."/>
            <person name="Mondo S."/>
            <person name="Pangilinan J."/>
            <person name="Riley R."/>
            <person name="LaButti K."/>
            <person name="Andreopoulos B."/>
            <person name="Lipzen A."/>
            <person name="Chen C."/>
            <person name="Yan M."/>
            <person name="Daum C."/>
            <person name="Ng V."/>
            <person name="Clum A."/>
            <person name="Steindorff A."/>
            <person name="Ohm R.A."/>
            <person name="Martin F."/>
            <person name="Silar P."/>
            <person name="Natvig D.O."/>
            <person name="Lalanne C."/>
            <person name="Gautier V."/>
            <person name="Ament-Velasquez S.L."/>
            <person name="Kruys A."/>
            <person name="Hutchinson M.I."/>
            <person name="Powell A.J."/>
            <person name="Barry K."/>
            <person name="Miller A.N."/>
            <person name="Grigoriev I.V."/>
            <person name="Debuchy R."/>
            <person name="Gladieux P."/>
            <person name="Hiltunen Thoren M."/>
            <person name="Johannesson H."/>
        </authorList>
    </citation>
    <scope>NUCLEOTIDE SEQUENCE</scope>
    <source>
        <strain evidence="2">SMH4131-1</strain>
    </source>
</reference>
<dbReference type="EMBL" id="JAUEPO010000004">
    <property type="protein sequence ID" value="KAK3323245.1"/>
    <property type="molecule type" value="Genomic_DNA"/>
</dbReference>
<proteinExistence type="predicted"/>
<organism evidence="2 3">
    <name type="scientific">Cercophora scortea</name>
    <dbReference type="NCBI Taxonomy" id="314031"/>
    <lineage>
        <taxon>Eukaryota</taxon>
        <taxon>Fungi</taxon>
        <taxon>Dikarya</taxon>
        <taxon>Ascomycota</taxon>
        <taxon>Pezizomycotina</taxon>
        <taxon>Sordariomycetes</taxon>
        <taxon>Sordariomycetidae</taxon>
        <taxon>Sordariales</taxon>
        <taxon>Lasiosphaeriaceae</taxon>
        <taxon>Cercophora</taxon>
    </lineage>
</organism>
<dbReference type="Proteomes" id="UP001286456">
    <property type="component" value="Unassembled WGS sequence"/>
</dbReference>
<evidence type="ECO:0000313" key="2">
    <source>
        <dbReference type="EMBL" id="KAK3323245.1"/>
    </source>
</evidence>
<comment type="caution">
    <text evidence="2">The sequence shown here is derived from an EMBL/GenBank/DDBJ whole genome shotgun (WGS) entry which is preliminary data.</text>
</comment>
<name>A0AAE0IDR5_9PEZI</name>
<protein>
    <submittedName>
        <fullName evidence="2">Uncharacterized protein</fullName>
    </submittedName>
</protein>
<feature type="compositionally biased region" description="Basic and acidic residues" evidence="1">
    <location>
        <begin position="529"/>
        <end position="549"/>
    </location>
</feature>
<reference evidence="2" key="2">
    <citation type="submission" date="2023-06" db="EMBL/GenBank/DDBJ databases">
        <authorList>
            <consortium name="Lawrence Berkeley National Laboratory"/>
            <person name="Haridas S."/>
            <person name="Hensen N."/>
            <person name="Bonometti L."/>
            <person name="Westerberg I."/>
            <person name="Brannstrom I.O."/>
            <person name="Guillou S."/>
            <person name="Cros-Aarteil S."/>
            <person name="Calhoun S."/>
            <person name="Kuo A."/>
            <person name="Mondo S."/>
            <person name="Pangilinan J."/>
            <person name="Riley R."/>
            <person name="Labutti K."/>
            <person name="Andreopoulos B."/>
            <person name="Lipzen A."/>
            <person name="Chen C."/>
            <person name="Yanf M."/>
            <person name="Daum C."/>
            <person name="Ng V."/>
            <person name="Clum A."/>
            <person name="Steindorff A."/>
            <person name="Ohm R."/>
            <person name="Martin F."/>
            <person name="Silar P."/>
            <person name="Natvig D."/>
            <person name="Lalanne C."/>
            <person name="Gautier V."/>
            <person name="Ament-Velasquez S.L."/>
            <person name="Kruys A."/>
            <person name="Hutchinson M.I."/>
            <person name="Powell A.J."/>
            <person name="Barry K."/>
            <person name="Miller A.N."/>
            <person name="Grigoriev I.V."/>
            <person name="Debuchy R."/>
            <person name="Gladieux P."/>
            <person name="Thoren M.H."/>
            <person name="Johannesson H."/>
        </authorList>
    </citation>
    <scope>NUCLEOTIDE SEQUENCE</scope>
    <source>
        <strain evidence="2">SMH4131-1</strain>
    </source>
</reference>
<keyword evidence="3" id="KW-1185">Reference proteome</keyword>
<feature type="region of interest" description="Disordered" evidence="1">
    <location>
        <begin position="114"/>
        <end position="140"/>
    </location>
</feature>
<sequence>MAANMDHVAGSEIFRHWEKTTANRDSTVEIFARMLAHPDRTSAVVAFWKRIRRMTISTAADSSAILADFQTLGVAQRSLFLRLMGYEPAGVVETIREWYSERMEATMERLDRFPKRQRWNASTDSPTPGAPSRSPPLKTTSQRGWEAGIFLPAESVAAFALVDRHLSSLLDPHERAYTIVSPATKTRYRHSVLHFRDENGDVNMAAKWQFLRLLEHDTKLLVACPTCTKLHSFLPKRLSCVKQPGVPETRLPASLNYNMVRMIANQWARSGGDAGTCRELVRLSEAAAGIILEDVKVFCTVTSRLVNGNLLSRTQTVIAPLTSGRFTGNSFSLLESLINSEANRICDDIETRSTGFVTYAPEPDDDPLGVLQSGSTPLAANLERFITTERLQDMLYSNKALGRASVRSCPWCATDYCQMVAAQDVPGLGRVLVRTSWKDLGGAGGGENGKRSLGRWKWDSHRDVVARRGRYQCLRDLAYRKASTGGGGEPGKIALAFESSLPPGRRSVIGWGRYEPYIEEWVLERMRELPSARTEEERAEQETRFRETFYDQVPDDEEDSDDDDGGPYHGSFAVEDSDISWSDSD</sequence>
<gene>
    <name evidence="2" type="ORF">B0T19DRAFT_401583</name>
</gene>
<feature type="compositionally biased region" description="Acidic residues" evidence="1">
    <location>
        <begin position="553"/>
        <end position="565"/>
    </location>
</feature>